<evidence type="ECO:0000256" key="6">
    <source>
        <dbReference type="ARBA" id="ARBA00022741"/>
    </source>
</evidence>
<dbReference type="InterPro" id="IPR000850">
    <property type="entry name" value="Adenylat/UMP-CMP_kin"/>
</dbReference>
<dbReference type="PROSITE" id="PS00113">
    <property type="entry name" value="ADENYLATE_KINASE"/>
    <property type="match status" value="1"/>
</dbReference>
<dbReference type="GO" id="GO:0005524">
    <property type="term" value="F:ATP binding"/>
    <property type="evidence" value="ECO:0007669"/>
    <property type="project" value="UniProtKB-KW"/>
</dbReference>
<dbReference type="GO" id="GO:0004017">
    <property type="term" value="F:AMP kinase activity"/>
    <property type="evidence" value="ECO:0007669"/>
    <property type="project" value="UniProtKB-EC"/>
</dbReference>
<dbReference type="EC" id="2.7.4.3" evidence="3"/>
<dbReference type="Gene3D" id="3.40.50.300">
    <property type="entry name" value="P-loop containing nucleotide triphosphate hydrolases"/>
    <property type="match status" value="1"/>
</dbReference>
<dbReference type="HAMAP" id="MF_00235">
    <property type="entry name" value="Adenylate_kinase_Adk"/>
    <property type="match status" value="1"/>
</dbReference>
<dbReference type="CDD" id="cd01428">
    <property type="entry name" value="ADK"/>
    <property type="match status" value="1"/>
</dbReference>
<sequence length="283" mass="30796">MVMAVIEQEGFESLEGVDKVDATDETEEEKPRPKLEGKKIIFVLGGPGSGKGTQCERIISDFGFDHYSAGDLLRTEVKNGTPVGTMCANLMREGKLVPAEVTMALLYKSIQASTARAILIDGFPRALDQGMGFEAQICESEFTLFFDCPQEVMEERLLKRGETSGRADDNVATIKKRFNTFVTASVPVIEHYDAMDKVRKISAVPPPDDVYNAVKKVLLDAGFKPTNPSFDFDFVVKAQTDVADGTTSAVEVTPEVGEIVSKSTESEPIDGREAEVLEPADSA</sequence>
<dbReference type="PANTHER" id="PTHR23359">
    <property type="entry name" value="NUCLEOTIDE KINASE"/>
    <property type="match status" value="1"/>
</dbReference>
<evidence type="ECO:0000256" key="13">
    <source>
        <dbReference type="SAM" id="MobiDB-lite"/>
    </source>
</evidence>
<keyword evidence="8" id="KW-0067">ATP-binding</keyword>
<evidence type="ECO:0000256" key="10">
    <source>
        <dbReference type="ARBA" id="ARBA00023242"/>
    </source>
</evidence>
<dbReference type="InterPro" id="IPR006266">
    <property type="entry name" value="UMP_CMP_kinase"/>
</dbReference>
<evidence type="ECO:0000256" key="8">
    <source>
        <dbReference type="ARBA" id="ARBA00022840"/>
    </source>
</evidence>
<evidence type="ECO:0000256" key="7">
    <source>
        <dbReference type="ARBA" id="ARBA00022777"/>
    </source>
</evidence>
<keyword evidence="4" id="KW-0963">Cytoplasm</keyword>
<comment type="similarity">
    <text evidence="2 12">Belongs to the adenylate kinase family.</text>
</comment>
<evidence type="ECO:0000256" key="9">
    <source>
        <dbReference type="ARBA" id="ARBA00022975"/>
    </source>
</evidence>
<dbReference type="FunFam" id="3.40.50.300:FF:000315">
    <property type="entry name" value="Adenylate kinase 1"/>
    <property type="match status" value="1"/>
</dbReference>
<dbReference type="SUPFAM" id="SSF52540">
    <property type="entry name" value="P-loop containing nucleoside triphosphate hydrolases"/>
    <property type="match status" value="1"/>
</dbReference>
<evidence type="ECO:0000256" key="11">
    <source>
        <dbReference type="ARBA" id="ARBA00048116"/>
    </source>
</evidence>
<keyword evidence="5 12" id="KW-0808">Transferase</keyword>
<dbReference type="EMBL" id="HBHY01012867">
    <property type="protein sequence ID" value="CAE0141222.1"/>
    <property type="molecule type" value="Transcribed_RNA"/>
</dbReference>
<dbReference type="PRINTS" id="PR00094">
    <property type="entry name" value="ADENYLTKNASE"/>
</dbReference>
<keyword evidence="9" id="KW-0665">Pyrimidine biosynthesis</keyword>
<evidence type="ECO:0000313" key="14">
    <source>
        <dbReference type="EMBL" id="CAE0141222.1"/>
    </source>
</evidence>
<dbReference type="InterPro" id="IPR027417">
    <property type="entry name" value="P-loop_NTPase"/>
</dbReference>
<keyword evidence="6" id="KW-0547">Nucleotide-binding</keyword>
<evidence type="ECO:0000256" key="12">
    <source>
        <dbReference type="RuleBase" id="RU003330"/>
    </source>
</evidence>
<evidence type="ECO:0000256" key="2">
    <source>
        <dbReference type="ARBA" id="ARBA00007220"/>
    </source>
</evidence>
<proteinExistence type="inferred from homology"/>
<name>A0A7S3BP24_9VIRI</name>
<dbReference type="NCBIfam" id="TIGR01359">
    <property type="entry name" value="UMP_CMP_kin_fam"/>
    <property type="match status" value="1"/>
</dbReference>
<dbReference type="GO" id="GO:0006207">
    <property type="term" value="P:'de novo' pyrimidine nucleobase biosynthetic process"/>
    <property type="evidence" value="ECO:0007669"/>
    <property type="project" value="InterPro"/>
</dbReference>
<keyword evidence="7 12" id="KW-0418">Kinase</keyword>
<dbReference type="GO" id="GO:0005737">
    <property type="term" value="C:cytoplasm"/>
    <property type="evidence" value="ECO:0007669"/>
    <property type="project" value="UniProtKB-SubCell"/>
</dbReference>
<evidence type="ECO:0000256" key="5">
    <source>
        <dbReference type="ARBA" id="ARBA00022679"/>
    </source>
</evidence>
<keyword evidence="10" id="KW-0539">Nucleus</keyword>
<comment type="subcellular location">
    <subcellularLocation>
        <location evidence="1">Cytoplasm</location>
    </subcellularLocation>
</comment>
<comment type="catalytic activity">
    <reaction evidence="11">
        <text>UMP + ATP = UDP + ADP</text>
        <dbReference type="Rhea" id="RHEA:24400"/>
        <dbReference type="ChEBI" id="CHEBI:30616"/>
        <dbReference type="ChEBI" id="CHEBI:57865"/>
        <dbReference type="ChEBI" id="CHEBI:58223"/>
        <dbReference type="ChEBI" id="CHEBI:456216"/>
        <dbReference type="EC" id="2.7.4.14"/>
    </reaction>
</comment>
<protein>
    <recommendedName>
        <fullName evidence="3">adenylate kinase</fullName>
        <ecNumber evidence="3">2.7.4.3</ecNumber>
    </recommendedName>
</protein>
<dbReference type="InterPro" id="IPR033690">
    <property type="entry name" value="Adenylat_kinase_CS"/>
</dbReference>
<dbReference type="AlphaFoldDB" id="A0A7S3BP24"/>
<evidence type="ECO:0000256" key="4">
    <source>
        <dbReference type="ARBA" id="ARBA00022490"/>
    </source>
</evidence>
<reference evidence="14" key="1">
    <citation type="submission" date="2021-01" db="EMBL/GenBank/DDBJ databases">
        <authorList>
            <person name="Corre E."/>
            <person name="Pelletier E."/>
            <person name="Niang G."/>
            <person name="Scheremetjew M."/>
            <person name="Finn R."/>
            <person name="Kale V."/>
            <person name="Holt S."/>
            <person name="Cochrane G."/>
            <person name="Meng A."/>
            <person name="Brown T."/>
            <person name="Cohen L."/>
        </authorList>
    </citation>
    <scope>NUCLEOTIDE SEQUENCE</scope>
    <source>
        <strain evidence="14">RCC927</strain>
    </source>
</reference>
<gene>
    <name evidence="14" type="ORF">PSIN1315_LOCUS8253</name>
</gene>
<organism evidence="14">
    <name type="scientific">Prasinoderma singulare</name>
    <dbReference type="NCBI Taxonomy" id="676789"/>
    <lineage>
        <taxon>Eukaryota</taxon>
        <taxon>Viridiplantae</taxon>
        <taxon>Prasinodermophyta</taxon>
        <taxon>Prasinodermophyceae</taxon>
        <taxon>Prasinodermales</taxon>
        <taxon>Prasinodermaceae</taxon>
        <taxon>Prasinoderma</taxon>
    </lineage>
</organism>
<evidence type="ECO:0000256" key="3">
    <source>
        <dbReference type="ARBA" id="ARBA00012955"/>
    </source>
</evidence>
<accession>A0A7S3BP24</accession>
<dbReference type="Pfam" id="PF00406">
    <property type="entry name" value="ADK"/>
    <property type="match status" value="1"/>
</dbReference>
<dbReference type="GO" id="GO:0006221">
    <property type="term" value="P:pyrimidine nucleotide biosynthetic process"/>
    <property type="evidence" value="ECO:0007669"/>
    <property type="project" value="UniProtKB-KW"/>
</dbReference>
<evidence type="ECO:0000256" key="1">
    <source>
        <dbReference type="ARBA" id="ARBA00004496"/>
    </source>
</evidence>
<feature type="region of interest" description="Disordered" evidence="13">
    <location>
        <begin position="260"/>
        <end position="283"/>
    </location>
</feature>